<dbReference type="InterPro" id="IPR010131">
    <property type="entry name" value="MdtP/NodT-like"/>
</dbReference>
<dbReference type="RefSeq" id="WP_377313293.1">
    <property type="nucleotide sequence ID" value="NZ_JBHUIY010000001.1"/>
</dbReference>
<comment type="caution">
    <text evidence="3">The sequence shown here is derived from an EMBL/GenBank/DDBJ whole genome shotgun (WGS) entry which is preliminary data.</text>
</comment>
<feature type="signal peptide" evidence="2">
    <location>
        <begin position="1"/>
        <end position="23"/>
    </location>
</feature>
<dbReference type="Pfam" id="PF02321">
    <property type="entry name" value="OEP"/>
    <property type="match status" value="1"/>
</dbReference>
<dbReference type="Gene3D" id="1.20.1600.10">
    <property type="entry name" value="Outer membrane efflux proteins (OEP)"/>
    <property type="match status" value="1"/>
</dbReference>
<evidence type="ECO:0000256" key="2">
    <source>
        <dbReference type="SAM" id="SignalP"/>
    </source>
</evidence>
<dbReference type="EMBL" id="JBHUIY010000001">
    <property type="protein sequence ID" value="MFD2232184.1"/>
    <property type="molecule type" value="Genomic_DNA"/>
</dbReference>
<dbReference type="PANTHER" id="PTHR30203:SF24">
    <property type="entry name" value="BLR4935 PROTEIN"/>
    <property type="match status" value="1"/>
</dbReference>
<protein>
    <submittedName>
        <fullName evidence="3">TolC family protein</fullName>
    </submittedName>
</protein>
<accession>A0ABW5C4P9</accession>
<dbReference type="PANTHER" id="PTHR30203">
    <property type="entry name" value="OUTER MEMBRANE CATION EFFLUX PROTEIN"/>
    <property type="match status" value="1"/>
</dbReference>
<evidence type="ECO:0000313" key="3">
    <source>
        <dbReference type="EMBL" id="MFD2232184.1"/>
    </source>
</evidence>
<proteinExistence type="inferred from homology"/>
<feature type="chain" id="PRO_5046165705" evidence="2">
    <location>
        <begin position="24"/>
        <end position="421"/>
    </location>
</feature>
<reference evidence="4" key="1">
    <citation type="journal article" date="2019" name="Int. J. Syst. Evol. Microbiol.">
        <title>The Global Catalogue of Microorganisms (GCM) 10K type strain sequencing project: providing services to taxonomists for standard genome sequencing and annotation.</title>
        <authorList>
            <consortium name="The Broad Institute Genomics Platform"/>
            <consortium name="The Broad Institute Genome Sequencing Center for Infectious Disease"/>
            <person name="Wu L."/>
            <person name="Ma J."/>
        </authorList>
    </citation>
    <scope>NUCLEOTIDE SEQUENCE [LARGE SCALE GENOMIC DNA]</scope>
    <source>
        <strain evidence="4">KCTC 15012</strain>
    </source>
</reference>
<gene>
    <name evidence="3" type="ORF">ACFSNB_00035</name>
</gene>
<evidence type="ECO:0000256" key="1">
    <source>
        <dbReference type="ARBA" id="ARBA00007613"/>
    </source>
</evidence>
<dbReference type="PROSITE" id="PS51257">
    <property type="entry name" value="PROKAR_LIPOPROTEIN"/>
    <property type="match status" value="1"/>
</dbReference>
<evidence type="ECO:0000313" key="4">
    <source>
        <dbReference type="Proteomes" id="UP001597296"/>
    </source>
</evidence>
<dbReference type="Proteomes" id="UP001597296">
    <property type="component" value="Unassembled WGS sequence"/>
</dbReference>
<sequence length="421" mass="44344">MFRTVSSAPLLLSALLLSCPVVAAEAPLAPWRPFLDRVLSDHPRAAQAESGVAQAEAEAEVLAQPLYNPEIGYAGEYKRSPAGSGSDSVGDTSLKSVVEVALTTDFGVKQESRRLIGQRGIAVARADSAEARLALAGEALAGLARFQGARRQEALAARQQAAMDSFLRLAERLRQAGDSSAADLALARLALAETARVAADARIELAQAREALRGLCDCDPAGIAALPDPLSPELLGGPGGDEARLDDLPAVQAGRARIETARADLRLARDERVPDPTFRLGGGRDGSATLVTFGVSLPIPVLNSGSARVVSAGRGLASAEAAEMTARRAARTEIAATRAAATEAWQGWQAWRAQAGAPLDQQIALLDRLWVGREISATDYFVQLRETVRAAQQGAELWTRAWTTLADGLRAANRIDNVVGL</sequence>
<organism evidence="3 4">
    <name type="scientific">Phaeospirillum tilakii</name>
    <dbReference type="NCBI Taxonomy" id="741673"/>
    <lineage>
        <taxon>Bacteria</taxon>
        <taxon>Pseudomonadati</taxon>
        <taxon>Pseudomonadota</taxon>
        <taxon>Alphaproteobacteria</taxon>
        <taxon>Rhodospirillales</taxon>
        <taxon>Rhodospirillaceae</taxon>
        <taxon>Phaeospirillum</taxon>
    </lineage>
</organism>
<dbReference type="InterPro" id="IPR003423">
    <property type="entry name" value="OMP_efflux"/>
</dbReference>
<comment type="similarity">
    <text evidence="1">Belongs to the outer membrane factor (OMF) (TC 1.B.17) family.</text>
</comment>
<keyword evidence="2" id="KW-0732">Signal</keyword>
<keyword evidence="4" id="KW-1185">Reference proteome</keyword>
<dbReference type="SUPFAM" id="SSF56954">
    <property type="entry name" value="Outer membrane efflux proteins (OEP)"/>
    <property type="match status" value="1"/>
</dbReference>
<name>A0ABW5C4P9_9PROT</name>